<keyword evidence="9" id="KW-0902">Two-component regulatory system</keyword>
<dbReference type="InterPro" id="IPR036890">
    <property type="entry name" value="HATPase_C_sf"/>
</dbReference>
<dbReference type="PANTHER" id="PTHR45436:SF5">
    <property type="entry name" value="SENSOR HISTIDINE KINASE TRCS"/>
    <property type="match status" value="1"/>
</dbReference>
<feature type="compositionally biased region" description="Low complexity" evidence="10">
    <location>
        <begin position="661"/>
        <end position="670"/>
    </location>
</feature>
<dbReference type="InterPro" id="IPR003660">
    <property type="entry name" value="HAMP_dom"/>
</dbReference>
<evidence type="ECO:0000256" key="8">
    <source>
        <dbReference type="ARBA" id="ARBA00022989"/>
    </source>
</evidence>
<evidence type="ECO:0000313" key="13">
    <source>
        <dbReference type="Proteomes" id="UP001501470"/>
    </source>
</evidence>
<evidence type="ECO:0000259" key="11">
    <source>
        <dbReference type="PROSITE" id="PS50906"/>
    </source>
</evidence>
<comment type="catalytic activity">
    <reaction evidence="1">
        <text>ATP + protein L-histidine = ADP + protein N-phospho-L-histidine.</text>
        <dbReference type="EC" id="2.7.13.3"/>
    </reaction>
</comment>
<keyword evidence="4" id="KW-0597">Phosphoprotein</keyword>
<name>A0ABN1ZNR2_9ACTN</name>
<comment type="subcellular location">
    <subcellularLocation>
        <location evidence="2">Membrane</location>
    </subcellularLocation>
</comment>
<dbReference type="EMBL" id="BAAAQD010000001">
    <property type="protein sequence ID" value="GAA1501597.1"/>
    <property type="molecule type" value="Genomic_DNA"/>
</dbReference>
<proteinExistence type="predicted"/>
<keyword evidence="5" id="KW-0808">Transferase</keyword>
<dbReference type="SMART" id="SM00387">
    <property type="entry name" value="HATPase_c"/>
    <property type="match status" value="1"/>
</dbReference>
<evidence type="ECO:0000256" key="10">
    <source>
        <dbReference type="SAM" id="MobiDB-lite"/>
    </source>
</evidence>
<reference evidence="12 13" key="1">
    <citation type="journal article" date="2019" name="Int. J. Syst. Evol. Microbiol.">
        <title>The Global Catalogue of Microorganisms (GCM) 10K type strain sequencing project: providing services to taxonomists for standard genome sequencing and annotation.</title>
        <authorList>
            <consortium name="The Broad Institute Genomics Platform"/>
            <consortium name="The Broad Institute Genome Sequencing Center for Infectious Disease"/>
            <person name="Wu L."/>
            <person name="Ma J."/>
        </authorList>
    </citation>
    <scope>NUCLEOTIDE SEQUENCE [LARGE SCALE GENOMIC DNA]</scope>
    <source>
        <strain evidence="12 13">JCM 15933</strain>
    </source>
</reference>
<dbReference type="InterPro" id="IPR010910">
    <property type="entry name" value="Nitrate/nitrite_sensing_bac"/>
</dbReference>
<dbReference type="Gene3D" id="3.30.565.10">
    <property type="entry name" value="Histidine kinase-like ATPase, C-terminal domain"/>
    <property type="match status" value="1"/>
</dbReference>
<accession>A0ABN1ZNR2</accession>
<protein>
    <recommendedName>
        <fullName evidence="3">histidine kinase</fullName>
        <ecNumber evidence="3">2.7.13.3</ecNumber>
    </recommendedName>
</protein>
<keyword evidence="13" id="KW-1185">Reference proteome</keyword>
<dbReference type="Pfam" id="PF08376">
    <property type="entry name" value="NIT"/>
    <property type="match status" value="1"/>
</dbReference>
<comment type="caution">
    <text evidence="12">The sequence shown here is derived from an EMBL/GenBank/DDBJ whole genome shotgun (WGS) entry which is preliminary data.</text>
</comment>
<dbReference type="EC" id="2.7.13.3" evidence="3"/>
<organism evidence="12 13">
    <name type="scientific">Dactylosporangium maewongense</name>
    <dbReference type="NCBI Taxonomy" id="634393"/>
    <lineage>
        <taxon>Bacteria</taxon>
        <taxon>Bacillati</taxon>
        <taxon>Actinomycetota</taxon>
        <taxon>Actinomycetes</taxon>
        <taxon>Micromonosporales</taxon>
        <taxon>Micromonosporaceae</taxon>
        <taxon>Dactylosporangium</taxon>
    </lineage>
</organism>
<dbReference type="InterPro" id="IPR003594">
    <property type="entry name" value="HATPase_dom"/>
</dbReference>
<dbReference type="PANTHER" id="PTHR45436">
    <property type="entry name" value="SENSOR HISTIDINE KINASE YKOH"/>
    <property type="match status" value="1"/>
</dbReference>
<evidence type="ECO:0000256" key="3">
    <source>
        <dbReference type="ARBA" id="ARBA00012438"/>
    </source>
</evidence>
<keyword evidence="6" id="KW-0812">Transmembrane</keyword>
<dbReference type="SMART" id="SM00304">
    <property type="entry name" value="HAMP"/>
    <property type="match status" value="1"/>
</dbReference>
<gene>
    <name evidence="12" type="ORF">GCM10009827_011560</name>
</gene>
<dbReference type="Pfam" id="PF02518">
    <property type="entry name" value="HATPase_c"/>
    <property type="match status" value="1"/>
</dbReference>
<sequence>MRVKIVALLASLVALWGFAAFVTLREGLNLLTVTTLDETVGRPSESLVEALQQERRLTVVYVANPTAERRQALADQRTRTDSARQDFERLARGGDARDAGSDTLDRRIENVAGKLGKLGETRAGVDARTADRTQTAAFFSDIVSDTLLVFGALSSLDDPAIINDGRTLVEASYAREILSQEDALLAGVLAAGRFTVAEHTQFVKLVGAQRVRYAEVAAALPEADRAAYDELVNGDAFNKLRATEDMVVERGRVNGPPPTDLATWQATVEPVFAQLRELVLRAADHLIDRAGSAAIGVIVRISLAGGLGLLAVIASIIISITTARSLLRQLERLRNAAFTLANERLPGVVDRIRRGETVDVATEAPPLAFGRDEVGQLGTAFNLVQETAIRTAVEQAEMRRSVRDVYLSLARRTQGLVHRQLTLLDDMERRENDPDNLDGLFRLDHLATRMRRNAENLIVLAGATAGRTWRRPVPVIDVIRAAVAEVEDYTRVTVAPPNPAGVAGVAAGDAAHLLAELIENATAFSPPHTQVQVSGQLVTNGYVVEVEDRGLGMNEEDLAAANAELKAPAEFVLSSTVRLGLFVIGRLAVRHGIRVELRSSPYGGTTAIVLIPASLIVATDQVGPSQAAPAEAAQPELTAGDEGAQVTAMHATARTGGLLVAAPPARSAPPAARPPAAVPVRASLPASPPAAVEQAAPPAAAVPTVPAGHSVSSVSSAPAGPSVPSAPSVPAALPPTPNGLPRRVRQAAANGTAQDNTNGAAGEPLSPDETRRRWASYQQQTVRGREQAEQVGQASDGTGDPGPGADDENRTR</sequence>
<dbReference type="PROSITE" id="PS50906">
    <property type="entry name" value="NIT"/>
    <property type="match status" value="1"/>
</dbReference>
<evidence type="ECO:0000256" key="5">
    <source>
        <dbReference type="ARBA" id="ARBA00022679"/>
    </source>
</evidence>
<dbReference type="SUPFAM" id="SSF55874">
    <property type="entry name" value="ATPase domain of HSP90 chaperone/DNA topoisomerase II/histidine kinase"/>
    <property type="match status" value="1"/>
</dbReference>
<feature type="region of interest" description="Disordered" evidence="10">
    <location>
        <begin position="661"/>
        <end position="683"/>
    </location>
</feature>
<dbReference type="InterPro" id="IPR013587">
    <property type="entry name" value="Nitrate/nitrite_sensing"/>
</dbReference>
<dbReference type="Proteomes" id="UP001501470">
    <property type="component" value="Unassembled WGS sequence"/>
</dbReference>
<keyword evidence="7" id="KW-0418">Kinase</keyword>
<evidence type="ECO:0000256" key="2">
    <source>
        <dbReference type="ARBA" id="ARBA00004370"/>
    </source>
</evidence>
<feature type="compositionally biased region" description="Polar residues" evidence="10">
    <location>
        <begin position="749"/>
        <end position="759"/>
    </location>
</feature>
<evidence type="ECO:0000256" key="6">
    <source>
        <dbReference type="ARBA" id="ARBA00022692"/>
    </source>
</evidence>
<evidence type="ECO:0000256" key="4">
    <source>
        <dbReference type="ARBA" id="ARBA00022553"/>
    </source>
</evidence>
<dbReference type="InterPro" id="IPR050428">
    <property type="entry name" value="TCS_sensor_his_kinase"/>
</dbReference>
<feature type="compositionally biased region" description="Low complexity" evidence="10">
    <location>
        <begin position="702"/>
        <end position="731"/>
    </location>
</feature>
<evidence type="ECO:0000256" key="7">
    <source>
        <dbReference type="ARBA" id="ARBA00022777"/>
    </source>
</evidence>
<evidence type="ECO:0000313" key="12">
    <source>
        <dbReference type="EMBL" id="GAA1501597.1"/>
    </source>
</evidence>
<keyword evidence="8" id="KW-0472">Membrane</keyword>
<dbReference type="Gene3D" id="6.10.340.10">
    <property type="match status" value="1"/>
</dbReference>
<feature type="region of interest" description="Disordered" evidence="10">
    <location>
        <begin position="702"/>
        <end position="812"/>
    </location>
</feature>
<evidence type="ECO:0000256" key="1">
    <source>
        <dbReference type="ARBA" id="ARBA00000085"/>
    </source>
</evidence>
<evidence type="ECO:0000256" key="9">
    <source>
        <dbReference type="ARBA" id="ARBA00023012"/>
    </source>
</evidence>
<feature type="domain" description="NIT" evidence="11">
    <location>
        <begin position="42"/>
        <end position="293"/>
    </location>
</feature>
<keyword evidence="8" id="KW-1133">Transmembrane helix</keyword>